<dbReference type="STRING" id="109376.A0A0D3B0B8"/>
<feature type="region of interest" description="Disordered" evidence="5">
    <location>
        <begin position="330"/>
        <end position="383"/>
    </location>
</feature>
<dbReference type="Gramene" id="Bo3g005030.1">
    <property type="protein sequence ID" value="Bo3g005030.1"/>
    <property type="gene ID" value="Bo3g005030"/>
</dbReference>
<evidence type="ECO:0000313" key="7">
    <source>
        <dbReference type="EnsemblPlants" id="Bo3g005030.1"/>
    </source>
</evidence>
<proteinExistence type="predicted"/>
<evidence type="ECO:0000256" key="2">
    <source>
        <dbReference type="ARBA" id="ARBA00022737"/>
    </source>
</evidence>
<name>A0A0D3B0B8_BRAOL</name>
<dbReference type="PROSITE" id="PS50082">
    <property type="entry name" value="WD_REPEATS_2"/>
    <property type="match status" value="2"/>
</dbReference>
<dbReference type="PANTHER" id="PTHR44083:SF35">
    <property type="entry name" value="TOPLESS-RELATED PROTEIN 4-LIKE ISOFORM X1"/>
    <property type="match status" value="1"/>
</dbReference>
<feature type="repeat" description="WD" evidence="4">
    <location>
        <begin position="650"/>
        <end position="681"/>
    </location>
</feature>
<dbReference type="PROSITE" id="PS50896">
    <property type="entry name" value="LISH"/>
    <property type="match status" value="1"/>
</dbReference>
<dbReference type="OMA" id="PHGRNTI"/>
<keyword evidence="3" id="KW-0804">Transcription</keyword>
<dbReference type="InterPro" id="IPR006594">
    <property type="entry name" value="LisH"/>
</dbReference>
<dbReference type="InterPro" id="IPR001680">
    <property type="entry name" value="WD40_rpt"/>
</dbReference>
<dbReference type="SMART" id="SM00320">
    <property type="entry name" value="WD40"/>
    <property type="match status" value="8"/>
</dbReference>
<dbReference type="eggNOG" id="KOG0266">
    <property type="taxonomic scope" value="Eukaryota"/>
</dbReference>
<evidence type="ECO:0000259" key="6">
    <source>
        <dbReference type="PROSITE" id="PS50897"/>
    </source>
</evidence>
<dbReference type="SUPFAM" id="SSF63829">
    <property type="entry name" value="Calcium-dependent phosphotriesterase"/>
    <property type="match status" value="1"/>
</dbReference>
<dbReference type="InterPro" id="IPR006595">
    <property type="entry name" value="CTLH_C"/>
</dbReference>
<dbReference type="GO" id="GO:0006355">
    <property type="term" value="P:regulation of DNA-templated transcription"/>
    <property type="evidence" value="ECO:0007669"/>
    <property type="project" value="InterPro"/>
</dbReference>
<dbReference type="InterPro" id="IPR048419">
    <property type="entry name" value="Topless_Znf"/>
</dbReference>
<dbReference type="SUPFAM" id="SSF50978">
    <property type="entry name" value="WD40 repeat-like"/>
    <property type="match status" value="1"/>
</dbReference>
<dbReference type="Proteomes" id="UP000032141">
    <property type="component" value="Chromosome C3"/>
</dbReference>
<dbReference type="Pfam" id="PF21359">
    <property type="entry name" value="zf_topless"/>
    <property type="match status" value="1"/>
</dbReference>
<reference evidence="7 8" key="1">
    <citation type="journal article" date="2014" name="Genome Biol.">
        <title>Transcriptome and methylome profiling reveals relics of genome dominance in the mesopolyploid Brassica oleracea.</title>
        <authorList>
            <person name="Parkin I.A."/>
            <person name="Koh C."/>
            <person name="Tang H."/>
            <person name="Robinson S.J."/>
            <person name="Kagale S."/>
            <person name="Clarke W.E."/>
            <person name="Town C.D."/>
            <person name="Nixon J."/>
            <person name="Krishnakumar V."/>
            <person name="Bidwell S.L."/>
            <person name="Denoeud F."/>
            <person name="Belcram H."/>
            <person name="Links M.G."/>
            <person name="Just J."/>
            <person name="Clarke C."/>
            <person name="Bender T."/>
            <person name="Huebert T."/>
            <person name="Mason A.S."/>
            <person name="Pires J.C."/>
            <person name="Barker G."/>
            <person name="Moore J."/>
            <person name="Walley P.G."/>
            <person name="Manoli S."/>
            <person name="Batley J."/>
            <person name="Edwards D."/>
            <person name="Nelson M.N."/>
            <person name="Wang X."/>
            <person name="Paterson A.H."/>
            <person name="King G."/>
            <person name="Bancroft I."/>
            <person name="Chalhoub B."/>
            <person name="Sharpe A.G."/>
        </authorList>
    </citation>
    <scope>NUCLEOTIDE SEQUENCE</scope>
    <source>
        <strain evidence="7 8">cv. TO1000</strain>
    </source>
</reference>
<protein>
    <recommendedName>
        <fullName evidence="6">CTLH domain-containing protein</fullName>
    </recommendedName>
</protein>
<feature type="domain" description="CTLH" evidence="6">
    <location>
        <begin position="138"/>
        <end position="195"/>
    </location>
</feature>
<dbReference type="EnsemblPlants" id="Bo3g005030.1">
    <property type="protein sequence ID" value="Bo3g005030.1"/>
    <property type="gene ID" value="Bo3g005030"/>
</dbReference>
<keyword evidence="2" id="KW-0677">Repeat</keyword>
<evidence type="ECO:0000256" key="4">
    <source>
        <dbReference type="PROSITE-ProRule" id="PRU00221"/>
    </source>
</evidence>
<feature type="compositionally biased region" description="Polar residues" evidence="5">
    <location>
        <begin position="336"/>
        <end position="352"/>
    </location>
</feature>
<dbReference type="InterPro" id="IPR036322">
    <property type="entry name" value="WD40_repeat_dom_sf"/>
</dbReference>
<reference evidence="7" key="2">
    <citation type="submission" date="2015-03" db="UniProtKB">
        <authorList>
            <consortium name="EnsemblPlants"/>
        </authorList>
    </citation>
    <scope>IDENTIFICATION</scope>
</reference>
<dbReference type="InterPro" id="IPR054080">
    <property type="entry name" value="TPR1-like_2nd"/>
</dbReference>
<organism evidence="7 8">
    <name type="scientific">Brassica oleracea var. oleracea</name>
    <dbReference type="NCBI Taxonomy" id="109376"/>
    <lineage>
        <taxon>Eukaryota</taxon>
        <taxon>Viridiplantae</taxon>
        <taxon>Streptophyta</taxon>
        <taxon>Embryophyta</taxon>
        <taxon>Tracheophyta</taxon>
        <taxon>Spermatophyta</taxon>
        <taxon>Magnoliopsida</taxon>
        <taxon>eudicotyledons</taxon>
        <taxon>Gunneridae</taxon>
        <taxon>Pentapetalae</taxon>
        <taxon>rosids</taxon>
        <taxon>malvids</taxon>
        <taxon>Brassicales</taxon>
        <taxon>Brassicaceae</taxon>
        <taxon>Brassiceae</taxon>
        <taxon>Brassica</taxon>
    </lineage>
</organism>
<dbReference type="AlphaFoldDB" id="A0A0D3B0B8"/>
<dbReference type="InterPro" id="IPR027728">
    <property type="entry name" value="Topless_fam"/>
</dbReference>
<dbReference type="HOGENOM" id="CLU_003103_1_0_1"/>
<dbReference type="Gene3D" id="3.30.40.210">
    <property type="match status" value="1"/>
</dbReference>
<dbReference type="InterPro" id="IPR038510">
    <property type="entry name" value="Spt4_sf"/>
</dbReference>
<keyword evidence="8" id="KW-1185">Reference proteome</keyword>
<feature type="compositionally biased region" description="Polar residues" evidence="5">
    <location>
        <begin position="361"/>
        <end position="372"/>
    </location>
</feature>
<dbReference type="Pfam" id="PF21889">
    <property type="entry name" value="TPR1-like_2nd"/>
    <property type="match status" value="1"/>
</dbReference>
<dbReference type="InterPro" id="IPR022800">
    <property type="entry name" value="Spt4/RpoE2_Znf"/>
</dbReference>
<dbReference type="Pfam" id="PF00400">
    <property type="entry name" value="WD40"/>
    <property type="match status" value="1"/>
</dbReference>
<evidence type="ECO:0000256" key="5">
    <source>
        <dbReference type="SAM" id="MobiDB-lite"/>
    </source>
</evidence>
<dbReference type="SMART" id="SM01389">
    <property type="entry name" value="Spt4"/>
    <property type="match status" value="1"/>
</dbReference>
<evidence type="ECO:0000313" key="8">
    <source>
        <dbReference type="Proteomes" id="UP000032141"/>
    </source>
</evidence>
<sequence length="986" mass="109264">MGEVAAQIPTRFGHELRACLRCRRVKIYDQIRDSGCENCHFFKLDEVPERIVDVTTLNFNGSSPTTAAEEENKTNSLYYSLSLLLAFPDSSIGETFSHLISAVMATLEKDLMFLILQFLDEKKHKETVHRLESESACYFNMRYFEELVAQGKWDEMEKYLSGFTKIEDNKQSMNIFFEIRKHKYLEALDKRDHAKALDIFFKDLKVFELETYNKDLFKEMSLLLTMDDFRANPKISTYGDTTSARGNLFRGLEKLIEANPLLRDKLQFPVLGTSRLRTLIGQSLNWQHHLCKNAMPNPDIETLFVDHTCDQPITIFRPVPRATIPPSLLEWISNPVGPQTPSGHMENQTADSDNPLKRSRPSGTSQEVSNISPVPYSGQPHGRNTISLDEFPKVVVTTLAQGSRVTSMDFHPIQQILLLVGTIGGDVFLWDVGARQMISEKGFEVWKLDACSKELQASFSDDERASVNHVAWSPDGSLIGVAYSKNIVHIYSFDGGNDIRNHLEIEAHTGSVNHLAFSYPNEQLSVVTCGNDRLIKVWDAFTGAKRLTFEGHEAPVLSVCPDQKKNIQVILSTATDGEIKGWFYDDVGASVTYDAPGHSSTRMAFSSDRARLFSCGTNKEGESFLVEWKDGKGSIKRTYQGLGQRAVGIVQFDTTKNRFLAAGDESTIKIWDMNNTNLLTTIHADGGLPASPCVRFNKEGTLLAVSTSNHGVRILATDDGLKFLKTVENRTLATKVPGGGGGGFGSSSANAGITMADQSTSFAAMKKNEVRPLADGKPRTSNVSGEGYTKWKVTEITEPSQCYFLRLPDNVTDTKVSRLIYTNSGSGVLALASNAEHKLWKWQNSDPNLAGKATANTHPVLWKPKSGITMINETSDKNPEEAIPCLALLKDSYLVSASGGGISVFNMVTFKTAKTYMYPPSAPTFVAFFPSDVKNKSIFVSFEDGTVNVLTASNLRLRCRINPTAYLPSNPSSRVIVIAAHPTESD</sequence>
<keyword evidence="1 4" id="KW-0853">WD repeat</keyword>
<evidence type="ECO:0000256" key="3">
    <source>
        <dbReference type="ARBA" id="ARBA00023163"/>
    </source>
</evidence>
<accession>A0A0D3B0B8</accession>
<dbReference type="SMART" id="SM00668">
    <property type="entry name" value="CTLH"/>
    <property type="match status" value="1"/>
</dbReference>
<dbReference type="Pfam" id="PF06093">
    <property type="entry name" value="Spt4"/>
    <property type="match status" value="1"/>
</dbReference>
<dbReference type="Gene3D" id="2.130.10.10">
    <property type="entry name" value="YVTN repeat-like/Quinoprotein amine dehydrogenase"/>
    <property type="match status" value="3"/>
</dbReference>
<dbReference type="PROSITE" id="PS50897">
    <property type="entry name" value="CTLH"/>
    <property type="match status" value="1"/>
</dbReference>
<dbReference type="PANTHER" id="PTHR44083">
    <property type="entry name" value="TOPLESS-RELATED PROTEIN 1-RELATED"/>
    <property type="match status" value="1"/>
</dbReference>
<feature type="repeat" description="WD" evidence="4">
    <location>
        <begin position="505"/>
        <end position="548"/>
    </location>
</feature>
<evidence type="ECO:0000256" key="1">
    <source>
        <dbReference type="ARBA" id="ARBA00022574"/>
    </source>
</evidence>
<dbReference type="InterPro" id="IPR015943">
    <property type="entry name" value="WD40/YVTN_repeat-like_dom_sf"/>
</dbReference>